<dbReference type="PANTHER" id="PTHR12993:SF30">
    <property type="entry name" value="N-ACETYL-ALPHA-D-GLUCOSAMINYL L-MALATE DEACETYLASE 1"/>
    <property type="match status" value="1"/>
</dbReference>
<sequence>MTDALDILAFGAHPDDVEIGMAGTIAKYVKTGAKIGICDLTLAELSSNGNVELRKQEAKKAGEVLGLSARANLELPDRGLYMKEEYIAAIVRIIRTYQPKVVFAPYYEDRHPDHANCANLVREALFSAGVRKFLPEYKAHRVQAFHYYMINGFHHTSFIIDITNEVEVKKDALRAYASQFSAGESGVETPLTTGYVDSVIARDKVFGKEVNVTYGEGFITDKPLLVQHDLVGVIT</sequence>
<evidence type="ECO:0000256" key="1">
    <source>
        <dbReference type="ARBA" id="ARBA00001947"/>
    </source>
</evidence>
<name>A0A917AJH4_9BACI</name>
<dbReference type="InterPro" id="IPR023842">
    <property type="entry name" value="Bacillithiol_biosynth_BshB1"/>
</dbReference>
<comment type="caution">
    <text evidence="2">The sequence shown here is derived from an EMBL/GenBank/DDBJ whole genome shotgun (WGS) entry which is preliminary data.</text>
</comment>
<protein>
    <submittedName>
        <fullName evidence="2">Bacillithiol biosynthesis deacetylase BshB1</fullName>
    </submittedName>
</protein>
<evidence type="ECO:0000313" key="2">
    <source>
        <dbReference type="EMBL" id="GGE56442.1"/>
    </source>
</evidence>
<dbReference type="GO" id="GO:0019213">
    <property type="term" value="F:deacetylase activity"/>
    <property type="evidence" value="ECO:0007669"/>
    <property type="project" value="InterPro"/>
</dbReference>
<dbReference type="PANTHER" id="PTHR12993">
    <property type="entry name" value="N-ACETYLGLUCOSAMINYL-PHOSPHATIDYLINOSITOL DE-N-ACETYLASE-RELATED"/>
    <property type="match status" value="1"/>
</dbReference>
<evidence type="ECO:0000313" key="3">
    <source>
        <dbReference type="Proteomes" id="UP000605259"/>
    </source>
</evidence>
<dbReference type="NCBIfam" id="TIGR04001">
    <property type="entry name" value="thiol_BshB1"/>
    <property type="match status" value="1"/>
</dbReference>
<dbReference type="Pfam" id="PF02585">
    <property type="entry name" value="PIG-L"/>
    <property type="match status" value="1"/>
</dbReference>
<dbReference type="Gene3D" id="3.40.50.10320">
    <property type="entry name" value="LmbE-like"/>
    <property type="match status" value="1"/>
</dbReference>
<comment type="cofactor">
    <cofactor evidence="1">
        <name>Zn(2+)</name>
        <dbReference type="ChEBI" id="CHEBI:29105"/>
    </cofactor>
</comment>
<reference evidence="2" key="2">
    <citation type="submission" date="2020-09" db="EMBL/GenBank/DDBJ databases">
        <authorList>
            <person name="Sun Q."/>
            <person name="Zhou Y."/>
        </authorList>
    </citation>
    <scope>NUCLEOTIDE SEQUENCE</scope>
    <source>
        <strain evidence="2">CGMCC 1.12698</strain>
    </source>
</reference>
<dbReference type="GO" id="GO:0071793">
    <property type="term" value="P:bacillithiol biosynthetic process"/>
    <property type="evidence" value="ECO:0007669"/>
    <property type="project" value="InterPro"/>
</dbReference>
<dbReference type="GO" id="GO:0016811">
    <property type="term" value="F:hydrolase activity, acting on carbon-nitrogen (but not peptide) bonds, in linear amides"/>
    <property type="evidence" value="ECO:0007669"/>
    <property type="project" value="TreeGrafter"/>
</dbReference>
<dbReference type="SUPFAM" id="SSF102588">
    <property type="entry name" value="LmbE-like"/>
    <property type="match status" value="1"/>
</dbReference>
<accession>A0A917AJH4</accession>
<dbReference type="InterPro" id="IPR024078">
    <property type="entry name" value="LmbE-like_dom_sf"/>
</dbReference>
<gene>
    <name evidence="2" type="primary">ypjG</name>
    <name evidence="2" type="ORF">GCM10007140_03470</name>
</gene>
<keyword evidence="3" id="KW-1185">Reference proteome</keyword>
<dbReference type="AlphaFoldDB" id="A0A917AJH4"/>
<reference evidence="2" key="1">
    <citation type="journal article" date="2014" name="Int. J. Syst. Evol. Microbiol.">
        <title>Complete genome sequence of Corynebacterium casei LMG S-19264T (=DSM 44701T), isolated from a smear-ripened cheese.</title>
        <authorList>
            <consortium name="US DOE Joint Genome Institute (JGI-PGF)"/>
            <person name="Walter F."/>
            <person name="Albersmeier A."/>
            <person name="Kalinowski J."/>
            <person name="Ruckert C."/>
        </authorList>
    </citation>
    <scope>NUCLEOTIDE SEQUENCE</scope>
    <source>
        <strain evidence="2">CGMCC 1.12698</strain>
    </source>
</reference>
<dbReference type="Proteomes" id="UP000605259">
    <property type="component" value="Unassembled WGS sequence"/>
</dbReference>
<dbReference type="RefSeq" id="WP_188386728.1">
    <property type="nucleotide sequence ID" value="NZ_BMFK01000001.1"/>
</dbReference>
<dbReference type="InterPro" id="IPR003737">
    <property type="entry name" value="GlcNAc_PI_deacetylase-related"/>
</dbReference>
<dbReference type="EMBL" id="BMFK01000001">
    <property type="protein sequence ID" value="GGE56442.1"/>
    <property type="molecule type" value="Genomic_DNA"/>
</dbReference>
<proteinExistence type="predicted"/>
<organism evidence="2 3">
    <name type="scientific">Priestia taiwanensis</name>
    <dbReference type="NCBI Taxonomy" id="1347902"/>
    <lineage>
        <taxon>Bacteria</taxon>
        <taxon>Bacillati</taxon>
        <taxon>Bacillota</taxon>
        <taxon>Bacilli</taxon>
        <taxon>Bacillales</taxon>
        <taxon>Bacillaceae</taxon>
        <taxon>Priestia</taxon>
    </lineage>
</organism>